<organism evidence="4 5">
    <name type="scientific">Aquilegia coerulea</name>
    <name type="common">Rocky mountain columbine</name>
    <dbReference type="NCBI Taxonomy" id="218851"/>
    <lineage>
        <taxon>Eukaryota</taxon>
        <taxon>Viridiplantae</taxon>
        <taxon>Streptophyta</taxon>
        <taxon>Embryophyta</taxon>
        <taxon>Tracheophyta</taxon>
        <taxon>Spermatophyta</taxon>
        <taxon>Magnoliopsida</taxon>
        <taxon>Ranunculales</taxon>
        <taxon>Ranunculaceae</taxon>
        <taxon>Thalictroideae</taxon>
        <taxon>Aquilegia</taxon>
    </lineage>
</organism>
<dbReference type="GO" id="GO:0006353">
    <property type="term" value="P:DNA-templated transcription termination"/>
    <property type="evidence" value="ECO:0007669"/>
    <property type="project" value="UniProtKB-KW"/>
</dbReference>
<dbReference type="AlphaFoldDB" id="A0A2G5F161"/>
<accession>A0A2G5F161</accession>
<keyword evidence="2" id="KW-0805">Transcription regulation</keyword>
<gene>
    <name evidence="4" type="ORF">AQUCO_00200016v1</name>
</gene>
<dbReference type="Pfam" id="PF02536">
    <property type="entry name" value="mTERF"/>
    <property type="match status" value="2"/>
</dbReference>
<keyword evidence="3" id="KW-0809">Transit peptide</keyword>
<protein>
    <submittedName>
        <fullName evidence="4">Uncharacterized protein</fullName>
    </submittedName>
</protein>
<comment type="similarity">
    <text evidence="1">Belongs to the mTERF family.</text>
</comment>
<keyword evidence="2" id="KW-0804">Transcription</keyword>
<proteinExistence type="inferred from homology"/>
<evidence type="ECO:0000313" key="4">
    <source>
        <dbReference type="EMBL" id="PIA61734.1"/>
    </source>
</evidence>
<keyword evidence="5" id="KW-1185">Reference proteome</keyword>
<dbReference type="OrthoDB" id="899381at2759"/>
<dbReference type="EMBL" id="KZ305019">
    <property type="protein sequence ID" value="PIA61734.1"/>
    <property type="molecule type" value="Genomic_DNA"/>
</dbReference>
<dbReference type="PANTHER" id="PTHR13068:SF113">
    <property type="entry name" value="TRANSCRIPTION TERMINATION FACTOR MTEF18, MITOCHONDRIAL"/>
    <property type="match status" value="1"/>
</dbReference>
<dbReference type="FunCoup" id="A0A2G5F161">
    <property type="interactions" value="1568"/>
</dbReference>
<dbReference type="InParanoid" id="A0A2G5F161"/>
<dbReference type="InterPro" id="IPR038538">
    <property type="entry name" value="MTERF_sf"/>
</dbReference>
<evidence type="ECO:0000256" key="3">
    <source>
        <dbReference type="ARBA" id="ARBA00022946"/>
    </source>
</evidence>
<dbReference type="InterPro" id="IPR003690">
    <property type="entry name" value="MTERF"/>
</dbReference>
<dbReference type="SMART" id="SM00733">
    <property type="entry name" value="Mterf"/>
    <property type="match status" value="4"/>
</dbReference>
<dbReference type="Proteomes" id="UP000230069">
    <property type="component" value="Unassembled WGS sequence"/>
</dbReference>
<evidence type="ECO:0000256" key="2">
    <source>
        <dbReference type="ARBA" id="ARBA00022472"/>
    </source>
</evidence>
<dbReference type="GO" id="GO:0003676">
    <property type="term" value="F:nucleic acid binding"/>
    <property type="evidence" value="ECO:0007669"/>
    <property type="project" value="InterPro"/>
</dbReference>
<dbReference type="PANTHER" id="PTHR13068">
    <property type="entry name" value="CGI-12 PROTEIN-RELATED"/>
    <property type="match status" value="1"/>
</dbReference>
<evidence type="ECO:0000313" key="5">
    <source>
        <dbReference type="Proteomes" id="UP000230069"/>
    </source>
</evidence>
<keyword evidence="2" id="KW-0806">Transcription termination</keyword>
<dbReference type="STRING" id="218851.A0A2G5F161"/>
<name>A0A2G5F161_AQUCA</name>
<evidence type="ECO:0000256" key="1">
    <source>
        <dbReference type="ARBA" id="ARBA00007692"/>
    </source>
</evidence>
<reference evidence="4 5" key="1">
    <citation type="submission" date="2017-09" db="EMBL/GenBank/DDBJ databases">
        <title>WGS assembly of Aquilegia coerulea Goldsmith.</title>
        <authorList>
            <person name="Hodges S."/>
            <person name="Kramer E."/>
            <person name="Nordborg M."/>
            <person name="Tomkins J."/>
            <person name="Borevitz J."/>
            <person name="Derieg N."/>
            <person name="Yan J."/>
            <person name="Mihaltcheva S."/>
            <person name="Hayes R.D."/>
            <person name="Rokhsar D."/>
        </authorList>
    </citation>
    <scope>NUCLEOTIDE SEQUENCE [LARGE SCALE GENOMIC DNA]</scope>
    <source>
        <strain evidence="5">cv. Goldsmith</strain>
    </source>
</reference>
<sequence>MHFIHTTFTSFLRQIPISRHFSSIPNLPQLRKIPFRRRSKIIHQAQQHLTDYLHTTRSIPYIYAERISKNSIFSLSNLIAKVECWPSKFSNEFPRFLRYHPVNEFEFFLESIGIPFQQIHNYLSATNFFLSEQESILNVANALSAFGFPWNKLGVLYKEEIAIFGKDSEVINAKLSGFIDLGFDNCSVIGICLAFPFVLRDNGDLNSEINALFNVLKRVFIDYDMKSSVVGNVDACYEFCRKVKFFIDIGCEKKEVGEMMGNRWSVFHECSEEELIQKVGFFQRLDAKEEEIGMLLLRCPEILHFDLETPVFSMMELLKQFGMTDEEVNAIALEYPHVLGKNKLVNLSHSMRALDLHKWFFDKLTNGNHHFLANIDIGSSDEKLENDYQSFMEKIQSSKFYKHSMGKLNFLLGIGFGENRVTMKVYSNTHGTQSELEVRFNYLLDAGVEFSKLCMMIKNFPQVLNQSPEVVEQKLDFLFNEVGSSLKLLDVFPGFLCFDLENRMKPRYRIHMWLKEKGFKTKDYSLASIVATSENMFIDRLLGIHPTVLKQWLERFKSKNHYYSPKEA</sequence>
<dbReference type="Gene3D" id="1.25.70.10">
    <property type="entry name" value="Transcription termination factor 3, mitochondrial"/>
    <property type="match status" value="3"/>
</dbReference>